<dbReference type="Pfam" id="PF02195">
    <property type="entry name" value="ParB_N"/>
    <property type="match status" value="1"/>
</dbReference>
<gene>
    <name evidence="4" type="ORF">ACGTRS_28850</name>
</gene>
<protein>
    <submittedName>
        <fullName evidence="4">ParB/RepB/Spo0J family partition protein</fullName>
    </submittedName>
</protein>
<evidence type="ECO:0000256" key="2">
    <source>
        <dbReference type="SAM" id="MobiDB-lite"/>
    </source>
</evidence>
<evidence type="ECO:0000259" key="3">
    <source>
        <dbReference type="SMART" id="SM00470"/>
    </source>
</evidence>
<dbReference type="InterPro" id="IPR003115">
    <property type="entry name" value="ParB_N"/>
</dbReference>
<feature type="compositionally biased region" description="Acidic residues" evidence="2">
    <location>
        <begin position="655"/>
        <end position="673"/>
    </location>
</feature>
<dbReference type="SUPFAM" id="SSF109709">
    <property type="entry name" value="KorB DNA-binding domain-like"/>
    <property type="match status" value="1"/>
</dbReference>
<dbReference type="EMBL" id="JBIMPM010000050">
    <property type="protein sequence ID" value="MFH5255246.1"/>
    <property type="molecule type" value="Genomic_DNA"/>
</dbReference>
<comment type="caution">
    <text evidence="4">The sequence shown here is derived from an EMBL/GenBank/DDBJ whole genome shotgun (WGS) entry which is preliminary data.</text>
</comment>
<feature type="region of interest" description="Disordered" evidence="2">
    <location>
        <begin position="648"/>
        <end position="673"/>
    </location>
</feature>
<name>A0ABW7LBA7_9BURK</name>
<organism evidence="4 5">
    <name type="scientific">Burkholderia semiarida</name>
    <dbReference type="NCBI Taxonomy" id="2843303"/>
    <lineage>
        <taxon>Bacteria</taxon>
        <taxon>Pseudomonadati</taxon>
        <taxon>Pseudomonadota</taxon>
        <taxon>Betaproteobacteria</taxon>
        <taxon>Burkholderiales</taxon>
        <taxon>Burkholderiaceae</taxon>
        <taxon>Burkholderia</taxon>
        <taxon>Burkholderia cepacia complex</taxon>
    </lineage>
</organism>
<dbReference type="CDD" id="cd16406">
    <property type="entry name" value="ParB_N_like"/>
    <property type="match status" value="1"/>
</dbReference>
<dbReference type="PANTHER" id="PTHR33375:SF7">
    <property type="entry name" value="CHROMOSOME 2-PARTITIONING PROTEIN PARB-RELATED"/>
    <property type="match status" value="1"/>
</dbReference>
<dbReference type="RefSeq" id="WP_395131042.1">
    <property type="nucleotide sequence ID" value="NZ_JBIMPM010000050.1"/>
</dbReference>
<sequence length="673" mass="73740">MSAKQKQQAVVDLIIGSRAATTVPFSALIDSPYNVRRGEPQNIEGMAQSIRSAGGIMQNLIVHEVKAKRGNKVSYGVCAGRRRKAGYGLLVERGEASPDAPINVVIVTDAEARLMSMMENTAREDMHLADVCEGIRDLHADGRTLEHIAEVFSVSVLTVQRRLKLAHLSPMLFEAFRKDEIELGQLQALALCPDPAEQERIWSEVKDGPAWMQAPAKLREIITRAEVSSEHSLARFVGVEAYEAAGGEVRRDLFSDTGSGYLASPDILNSLVRAKLDEAADALRAEGWSWVEADLKANYETIYACTRLSAGTRVLSADEKAERDALEARVTRASEALEAAYDSDDESIDGDALEAEVQAAEEALEAFDERCREWTAEQKAVSGVYIAISQNGGLLTEFGLVKRADMKAAGQALGAQAPGALQRAAQAPEQVKPLHSESLCARLTAHRTAIVRLELSRRPEIALVALLARLIPDVLPGHFGRHTRGMLSIQSESSSEKLVRLADDMASSPAWIAYDERAEFWRNRISNEANGDLFGWLMAQPGDTLRDLFAFCVAATVDGVSHGDSPHVVNRLADVLNVDYRTYWKATGTSYFQHVSKARILDVVKEATTTEAAASLEKLKKAELVGAAERAVSETGWLPEVLRNREQPVIWQGHDDEEEEEEESEAEDVTADE</sequence>
<dbReference type="Proteomes" id="UP001609186">
    <property type="component" value="Unassembled WGS sequence"/>
</dbReference>
<dbReference type="InterPro" id="IPR036086">
    <property type="entry name" value="ParB/Sulfiredoxin_sf"/>
</dbReference>
<keyword evidence="5" id="KW-1185">Reference proteome</keyword>
<accession>A0ABW7LBA7</accession>
<reference evidence="4 5" key="1">
    <citation type="submission" date="2024-10" db="EMBL/GenBank/DDBJ databases">
        <title>Burkholderia semiarida in Mexico.</title>
        <authorList>
            <person name="Estrada P."/>
        </authorList>
    </citation>
    <scope>NUCLEOTIDE SEQUENCE [LARGE SCALE GENOMIC DNA]</scope>
    <source>
        <strain evidence="4 5">CLM7-1</strain>
    </source>
</reference>
<dbReference type="PANTHER" id="PTHR33375">
    <property type="entry name" value="CHROMOSOME-PARTITIONING PROTEIN PARB-RELATED"/>
    <property type="match status" value="1"/>
</dbReference>
<dbReference type="SMART" id="SM00470">
    <property type="entry name" value="ParB"/>
    <property type="match status" value="1"/>
</dbReference>
<dbReference type="Gene3D" id="1.10.10.2830">
    <property type="match status" value="1"/>
</dbReference>
<keyword evidence="1" id="KW-0175">Coiled coil</keyword>
<feature type="domain" description="ParB-like N-terminal" evidence="3">
    <location>
        <begin position="21"/>
        <end position="121"/>
    </location>
</feature>
<dbReference type="SUPFAM" id="SSF110849">
    <property type="entry name" value="ParB/Sulfiredoxin"/>
    <property type="match status" value="1"/>
</dbReference>
<feature type="coiled-coil region" evidence="1">
    <location>
        <begin position="316"/>
        <end position="377"/>
    </location>
</feature>
<proteinExistence type="predicted"/>
<dbReference type="InterPro" id="IPR050336">
    <property type="entry name" value="Chromosome_partition/occlusion"/>
</dbReference>
<evidence type="ECO:0000313" key="4">
    <source>
        <dbReference type="EMBL" id="MFH5255246.1"/>
    </source>
</evidence>
<evidence type="ECO:0000256" key="1">
    <source>
        <dbReference type="SAM" id="Coils"/>
    </source>
</evidence>
<evidence type="ECO:0000313" key="5">
    <source>
        <dbReference type="Proteomes" id="UP001609186"/>
    </source>
</evidence>